<organism evidence="2 3">
    <name type="scientific">Deinococcus cellulosilyticus (strain DSM 18568 / NBRC 106333 / KACC 11606 / 5516J-15)</name>
    <dbReference type="NCBI Taxonomy" id="1223518"/>
    <lineage>
        <taxon>Bacteria</taxon>
        <taxon>Thermotogati</taxon>
        <taxon>Deinococcota</taxon>
        <taxon>Deinococci</taxon>
        <taxon>Deinococcales</taxon>
        <taxon>Deinococcaceae</taxon>
        <taxon>Deinococcus</taxon>
    </lineage>
</organism>
<feature type="transmembrane region" description="Helical" evidence="1">
    <location>
        <begin position="99"/>
        <end position="119"/>
    </location>
</feature>
<feature type="transmembrane region" description="Helical" evidence="1">
    <location>
        <begin position="63"/>
        <end position="87"/>
    </location>
</feature>
<dbReference type="RefSeq" id="WP_146881730.1">
    <property type="nucleotide sequence ID" value="NZ_BJXB01000001.1"/>
</dbReference>
<accession>A0A511MVI5</accession>
<name>A0A511MVI5_DEIC1</name>
<evidence type="ECO:0000256" key="1">
    <source>
        <dbReference type="SAM" id="Phobius"/>
    </source>
</evidence>
<keyword evidence="1" id="KW-0472">Membrane</keyword>
<feature type="transmembrane region" description="Helical" evidence="1">
    <location>
        <begin position="36"/>
        <end position="57"/>
    </location>
</feature>
<sequence length="129" mass="14413">MTLDFPQAIPILIGLFLVAFLLVTLILKPPAHFNPLLYFGLLLLCLLPVNFWVFLFGLLVPAFLMYTGIVAVVVWMILLVVTLVLLVRNRQRDVGTIGRVFLTLWMALLLGPLTFNGMLKIACSSQCPI</sequence>
<gene>
    <name evidence="2" type="ORF">DC3_02150</name>
</gene>
<dbReference type="EMBL" id="BJXB01000001">
    <property type="protein sequence ID" value="GEM44580.1"/>
    <property type="molecule type" value="Genomic_DNA"/>
</dbReference>
<evidence type="ECO:0000313" key="2">
    <source>
        <dbReference type="EMBL" id="GEM44580.1"/>
    </source>
</evidence>
<evidence type="ECO:0000313" key="3">
    <source>
        <dbReference type="Proteomes" id="UP000321306"/>
    </source>
</evidence>
<protein>
    <submittedName>
        <fullName evidence="2">Uncharacterized protein</fullName>
    </submittedName>
</protein>
<reference evidence="2 3" key="1">
    <citation type="submission" date="2019-07" db="EMBL/GenBank/DDBJ databases">
        <title>Whole genome shotgun sequence of Deinococcus cellulosilyticus NBRC 106333.</title>
        <authorList>
            <person name="Hosoyama A."/>
            <person name="Uohara A."/>
            <person name="Ohji S."/>
            <person name="Ichikawa N."/>
        </authorList>
    </citation>
    <scope>NUCLEOTIDE SEQUENCE [LARGE SCALE GENOMIC DNA]</scope>
    <source>
        <strain evidence="2 3">NBRC 106333</strain>
    </source>
</reference>
<feature type="transmembrane region" description="Helical" evidence="1">
    <location>
        <begin position="6"/>
        <end position="27"/>
    </location>
</feature>
<dbReference type="Proteomes" id="UP000321306">
    <property type="component" value="Unassembled WGS sequence"/>
</dbReference>
<keyword evidence="3" id="KW-1185">Reference proteome</keyword>
<keyword evidence="1" id="KW-0812">Transmembrane</keyword>
<dbReference type="AlphaFoldDB" id="A0A511MVI5"/>
<keyword evidence="1" id="KW-1133">Transmembrane helix</keyword>
<proteinExistence type="predicted"/>
<comment type="caution">
    <text evidence="2">The sequence shown here is derived from an EMBL/GenBank/DDBJ whole genome shotgun (WGS) entry which is preliminary data.</text>
</comment>